<gene>
    <name evidence="3" type="ORF">PROFUN_11345</name>
</gene>
<feature type="compositionally biased region" description="Basic and acidic residues" evidence="1">
    <location>
        <begin position="966"/>
        <end position="1031"/>
    </location>
</feature>
<dbReference type="EMBL" id="MDYQ01000135">
    <property type="protein sequence ID" value="PRP80904.1"/>
    <property type="molecule type" value="Genomic_DNA"/>
</dbReference>
<dbReference type="Pfam" id="PF13020">
    <property type="entry name" value="NOV_C"/>
    <property type="match status" value="1"/>
</dbReference>
<comment type="caution">
    <text evidence="3">The sequence shown here is derived from an EMBL/GenBank/DDBJ whole genome shotgun (WGS) entry which is preliminary data.</text>
</comment>
<sequence>MVVWAPLKVAEPTSVLVNKCLNDGIGSATGTSLARASRQPSSGYGHQLKSLSEGEILRDVPSDVLHYNLGDFIQILHPTLVNDRTRVFLEKCNVYSADSRKISEIILLRHSLHDGDFDRVCEAETVMEHLRFICDHIKEIGGNVRVLRDTLWMPCQEGKMYRGEELYHPDHDLKRYLYGEKREDREWMEFTMMMGVSVVPKVNHIAGRGREVSPELVSCLAVKDSGALEYINKQFTHYNAAEANVVTRHVNEHVRLRTTSNVYECISATYDHPKLEFFSPYLPCLNLEGYVLDRINNQLKRSNIPEDKRREVWNGYYILCEQFNHPCEDVYIDGSHLRLSKVIWDGTTTRQARGSLFKNGKLLHSSGEGEDHPEFSRLLHGTLNIVWSDLDARIFRPKEEIPPMLPVIQKIYRMLNDVSDDQGKSTLWILSHRCIFFSPRSWVDHVERKISLAVSATNLSLHDLGLLSEFPELLKLHNIPRISERNVSRPLPSTKPYESTSLTLRLRSSARFILKVSGRVLTKEEKERLEDIADRTRVEYSLGEGLTRRVRADHYVDGERGVLMIDKKRENSKIEDLARLLIPEIVGGEEGISFTDGILREFMEQEKMKERRPVIEVVHMEDQYTLLKEAGDLVITLPTRKNPSAPVKVDGTRDDGGRHIQKVKYRMDVTLRNLRLIQMNDSPDEYVHYSGEKEADMHTPSGGRHIQETDDLSNDTYVGYVREDDSNMQAEWMDYEGEDPVQMDDDTPSFKSYAGMRHRLKQLERLPHDDLYHSLSPSNEAAPPSTTVESAAPSDRGAALPQIESDFADLLGKMGECYAYRTLLQVCRGKSVEFDEYNWVSRYSTRFFPEKRRETCDDGLGYDLFIDDMEGVFNGKPSKFLFEVKGHVTDHVTAFRMSKNEWRRAETSLETSHEVHVIMGVVVHPVPKIAYTLVNVCGQDVTREADGWLISGFEKGGTRVEELMRGTREEEKGGASKKEEVHAEVKETRSEIPVEEKKERVQTKKEKPAKREQKFQAGKIEEAKEKMDPAQKKKKYGKKKVQSERKVVQGKK</sequence>
<organism evidence="3 4">
    <name type="scientific">Planoprotostelium fungivorum</name>
    <dbReference type="NCBI Taxonomy" id="1890364"/>
    <lineage>
        <taxon>Eukaryota</taxon>
        <taxon>Amoebozoa</taxon>
        <taxon>Evosea</taxon>
        <taxon>Variosea</taxon>
        <taxon>Cavosteliida</taxon>
        <taxon>Cavosteliaceae</taxon>
        <taxon>Planoprotostelium</taxon>
    </lineage>
</organism>
<dbReference type="InterPro" id="IPR024975">
    <property type="entry name" value="NOV_C"/>
</dbReference>
<evidence type="ECO:0000259" key="2">
    <source>
        <dbReference type="Pfam" id="PF13020"/>
    </source>
</evidence>
<keyword evidence="4" id="KW-1185">Reference proteome</keyword>
<name>A0A2P6NAC1_9EUKA</name>
<evidence type="ECO:0000313" key="4">
    <source>
        <dbReference type="Proteomes" id="UP000241769"/>
    </source>
</evidence>
<dbReference type="Proteomes" id="UP000241769">
    <property type="component" value="Unassembled WGS sequence"/>
</dbReference>
<feature type="compositionally biased region" description="Polar residues" evidence="1">
    <location>
        <begin position="775"/>
        <end position="789"/>
    </location>
</feature>
<protein>
    <submittedName>
        <fullName evidence="3">Myomesin</fullName>
    </submittedName>
</protein>
<feature type="compositionally biased region" description="Basic and acidic residues" evidence="1">
    <location>
        <begin position="1041"/>
        <end position="1052"/>
    </location>
</feature>
<evidence type="ECO:0000256" key="1">
    <source>
        <dbReference type="SAM" id="MobiDB-lite"/>
    </source>
</evidence>
<reference evidence="3 4" key="1">
    <citation type="journal article" date="2018" name="Genome Biol. Evol.">
        <title>Multiple Roots of Fruiting Body Formation in Amoebozoa.</title>
        <authorList>
            <person name="Hillmann F."/>
            <person name="Forbes G."/>
            <person name="Novohradska S."/>
            <person name="Ferling I."/>
            <person name="Riege K."/>
            <person name="Groth M."/>
            <person name="Westermann M."/>
            <person name="Marz M."/>
            <person name="Spaller T."/>
            <person name="Winckler T."/>
            <person name="Schaap P."/>
            <person name="Glockner G."/>
        </authorList>
    </citation>
    <scope>NUCLEOTIDE SEQUENCE [LARGE SCALE GENOMIC DNA]</scope>
    <source>
        <strain evidence="3 4">Jena</strain>
    </source>
</reference>
<feature type="region of interest" description="Disordered" evidence="1">
    <location>
        <begin position="770"/>
        <end position="796"/>
    </location>
</feature>
<dbReference type="AlphaFoldDB" id="A0A2P6NAC1"/>
<dbReference type="InParanoid" id="A0A2P6NAC1"/>
<proteinExistence type="predicted"/>
<accession>A0A2P6NAC1</accession>
<feature type="domain" description="Protein NO VEIN C-terminal" evidence="2">
    <location>
        <begin position="855"/>
        <end position="907"/>
    </location>
</feature>
<evidence type="ECO:0000313" key="3">
    <source>
        <dbReference type="EMBL" id="PRP80904.1"/>
    </source>
</evidence>
<feature type="region of interest" description="Disordered" evidence="1">
    <location>
        <begin position="966"/>
        <end position="1052"/>
    </location>
</feature>